<evidence type="ECO:0000259" key="4">
    <source>
        <dbReference type="PROSITE" id="PS50987"/>
    </source>
</evidence>
<dbReference type="AlphaFoldDB" id="A0A7Y3XAE7"/>
<feature type="domain" description="HTH arsR-type" evidence="4">
    <location>
        <begin position="14"/>
        <end position="106"/>
    </location>
</feature>
<name>A0A7Y3XAE7_9GAMM</name>
<dbReference type="InterPro" id="IPR036390">
    <property type="entry name" value="WH_DNA-bd_sf"/>
</dbReference>
<dbReference type="PANTHER" id="PTHR33154">
    <property type="entry name" value="TRANSCRIPTIONAL REGULATOR, ARSR FAMILY"/>
    <property type="match status" value="1"/>
</dbReference>
<organism evidence="5 6">
    <name type="scientific">Vreelandella azerica</name>
    <dbReference type="NCBI Taxonomy" id="2732867"/>
    <lineage>
        <taxon>Bacteria</taxon>
        <taxon>Pseudomonadati</taxon>
        <taxon>Pseudomonadota</taxon>
        <taxon>Gammaproteobacteria</taxon>
        <taxon>Oceanospirillales</taxon>
        <taxon>Halomonadaceae</taxon>
        <taxon>Vreelandella</taxon>
    </lineage>
</organism>
<evidence type="ECO:0000256" key="2">
    <source>
        <dbReference type="ARBA" id="ARBA00023125"/>
    </source>
</evidence>
<evidence type="ECO:0000256" key="1">
    <source>
        <dbReference type="ARBA" id="ARBA00023015"/>
    </source>
</evidence>
<evidence type="ECO:0000313" key="5">
    <source>
        <dbReference type="EMBL" id="NOG31125.1"/>
    </source>
</evidence>
<keyword evidence="1" id="KW-0805">Transcription regulation</keyword>
<sequence length="106" mass="11632">MPPSVSAATDLLQDKGHAIDLAASLLKAMANEKRLQIICLLADQELSVTQINHHLALSQSALSQHLAILRRESLVQTRRESQTIYYSLNSDSAKAIISTLASYFGR</sequence>
<dbReference type="Pfam" id="PF01022">
    <property type="entry name" value="HTH_5"/>
    <property type="match status" value="1"/>
</dbReference>
<dbReference type="PRINTS" id="PR00778">
    <property type="entry name" value="HTHARSR"/>
</dbReference>
<dbReference type="SUPFAM" id="SSF46785">
    <property type="entry name" value="Winged helix' DNA-binding domain"/>
    <property type="match status" value="1"/>
</dbReference>
<dbReference type="InterPro" id="IPR051081">
    <property type="entry name" value="HTH_MetalResp_TranReg"/>
</dbReference>
<dbReference type="InterPro" id="IPR001845">
    <property type="entry name" value="HTH_ArsR_DNA-bd_dom"/>
</dbReference>
<comment type="caution">
    <text evidence="5">The sequence shown here is derived from an EMBL/GenBank/DDBJ whole genome shotgun (WGS) entry which is preliminary data.</text>
</comment>
<keyword evidence="2" id="KW-0238">DNA-binding</keyword>
<reference evidence="5 6" key="1">
    <citation type="submission" date="2020-05" db="EMBL/GenBank/DDBJ databases">
        <authorList>
            <person name="Ruan W."/>
            <person name="Jeon C.O."/>
            <person name="Chun B.H."/>
        </authorList>
    </citation>
    <scope>NUCLEOTIDE SEQUENCE [LARGE SCALE GENOMIC DNA]</scope>
    <source>
        <strain evidence="5 6">TBZ9</strain>
    </source>
</reference>
<dbReference type="GO" id="GO:0003700">
    <property type="term" value="F:DNA-binding transcription factor activity"/>
    <property type="evidence" value="ECO:0007669"/>
    <property type="project" value="InterPro"/>
</dbReference>
<accession>A0A7Y3XAE7</accession>
<dbReference type="Proteomes" id="UP000588806">
    <property type="component" value="Unassembled WGS sequence"/>
</dbReference>
<dbReference type="NCBIfam" id="NF033788">
    <property type="entry name" value="HTH_metalloreg"/>
    <property type="match status" value="1"/>
</dbReference>
<gene>
    <name evidence="5" type="ORF">HLB35_03945</name>
</gene>
<protein>
    <submittedName>
        <fullName evidence="5">Winged helix-turn-helix transcriptional regulator</fullName>
    </submittedName>
</protein>
<dbReference type="InterPro" id="IPR036388">
    <property type="entry name" value="WH-like_DNA-bd_sf"/>
</dbReference>
<dbReference type="PROSITE" id="PS50987">
    <property type="entry name" value="HTH_ARSR_2"/>
    <property type="match status" value="1"/>
</dbReference>
<proteinExistence type="predicted"/>
<evidence type="ECO:0000313" key="6">
    <source>
        <dbReference type="Proteomes" id="UP000588806"/>
    </source>
</evidence>
<evidence type="ECO:0000256" key="3">
    <source>
        <dbReference type="ARBA" id="ARBA00023163"/>
    </source>
</evidence>
<dbReference type="EMBL" id="JABFHI010000001">
    <property type="protein sequence ID" value="NOG31125.1"/>
    <property type="molecule type" value="Genomic_DNA"/>
</dbReference>
<dbReference type="GO" id="GO:0003677">
    <property type="term" value="F:DNA binding"/>
    <property type="evidence" value="ECO:0007669"/>
    <property type="project" value="UniProtKB-KW"/>
</dbReference>
<reference evidence="5 6" key="2">
    <citation type="submission" date="2020-06" db="EMBL/GenBank/DDBJ databases">
        <title>Halomonas songnenensis sp. nov., a moderately halophilic bacterium isolated from saline and alkaline soils.</title>
        <authorList>
            <person name="Jiang J."/>
            <person name="Pan Y."/>
        </authorList>
    </citation>
    <scope>NUCLEOTIDE SEQUENCE [LARGE SCALE GENOMIC DNA]</scope>
    <source>
        <strain evidence="5 6">TBZ9</strain>
    </source>
</reference>
<dbReference type="RefSeq" id="WP_171701550.1">
    <property type="nucleotide sequence ID" value="NZ_JABFHI010000001.1"/>
</dbReference>
<dbReference type="InterPro" id="IPR011991">
    <property type="entry name" value="ArsR-like_HTH"/>
</dbReference>
<keyword evidence="3" id="KW-0804">Transcription</keyword>
<dbReference type="PANTHER" id="PTHR33154:SF28">
    <property type="entry name" value="HTH-TYPE TRANSCRIPTIONAL REGULATOR YGAV-RELATED"/>
    <property type="match status" value="1"/>
</dbReference>
<dbReference type="Gene3D" id="1.10.10.10">
    <property type="entry name" value="Winged helix-like DNA-binding domain superfamily/Winged helix DNA-binding domain"/>
    <property type="match status" value="1"/>
</dbReference>
<dbReference type="SMART" id="SM00418">
    <property type="entry name" value="HTH_ARSR"/>
    <property type="match status" value="1"/>
</dbReference>
<dbReference type="CDD" id="cd00090">
    <property type="entry name" value="HTH_ARSR"/>
    <property type="match status" value="1"/>
</dbReference>
<keyword evidence="6" id="KW-1185">Reference proteome</keyword>